<evidence type="ECO:0008006" key="4">
    <source>
        <dbReference type="Google" id="ProtNLM"/>
    </source>
</evidence>
<dbReference type="EMBL" id="JAEHOE010000021">
    <property type="protein sequence ID" value="KAG2496030.1"/>
    <property type="molecule type" value="Genomic_DNA"/>
</dbReference>
<evidence type="ECO:0000256" key="1">
    <source>
        <dbReference type="SAM" id="SignalP"/>
    </source>
</evidence>
<reference evidence="2" key="1">
    <citation type="journal article" date="2020" name="bioRxiv">
        <title>Comparative genomics of Chlamydomonas.</title>
        <authorList>
            <person name="Craig R.J."/>
            <person name="Hasan A.R."/>
            <person name="Ness R.W."/>
            <person name="Keightley P.D."/>
        </authorList>
    </citation>
    <scope>NUCLEOTIDE SEQUENCE</scope>
    <source>
        <strain evidence="2">CCAP 11/70</strain>
    </source>
</reference>
<keyword evidence="3" id="KW-1185">Reference proteome</keyword>
<dbReference type="OrthoDB" id="5860827at2759"/>
<dbReference type="Pfam" id="PF05753">
    <property type="entry name" value="TRAP_beta"/>
    <property type="match status" value="1"/>
</dbReference>
<accession>A0A836C0S3</accession>
<organism evidence="2 3">
    <name type="scientific">Edaphochlamys debaryana</name>
    <dbReference type="NCBI Taxonomy" id="47281"/>
    <lineage>
        <taxon>Eukaryota</taxon>
        <taxon>Viridiplantae</taxon>
        <taxon>Chlorophyta</taxon>
        <taxon>core chlorophytes</taxon>
        <taxon>Chlorophyceae</taxon>
        <taxon>CS clade</taxon>
        <taxon>Chlamydomonadales</taxon>
        <taxon>Chlamydomonadales incertae sedis</taxon>
        <taxon>Edaphochlamys</taxon>
    </lineage>
</organism>
<proteinExistence type="predicted"/>
<gene>
    <name evidence="2" type="ORF">HYH03_005952</name>
</gene>
<sequence>MRRDLISGLLALLIASSLMLSPIRAEEEGVADAVEEDDEYADAQRAFLVVRKFVKDDVVVQGKNVTVDIDIYNSGVSTADAVKYVDALPAEATLLEGSLTVDLGKVTVGSHVKHTYVIVFNTGATGVTLPSAKVTYIAEPDSTETAEGESTAMKLYVMTPVQQLQRYALQAGVYASLGFARTPADWRNLAILIGTVSTALGANWMVKKAKASSVNRKRAAALRELEKDE</sequence>
<dbReference type="PANTHER" id="PTHR12861">
    <property type="entry name" value="TRANSLOCON-ASSOCIATED PROTEIN, BETA SUBUNIT PRECURSOR TRAP-BETA SIGNAL SEQUENCE RECEPTOR BETA SUBUNIT"/>
    <property type="match status" value="1"/>
</dbReference>
<evidence type="ECO:0000313" key="2">
    <source>
        <dbReference type="EMBL" id="KAG2496030.1"/>
    </source>
</evidence>
<dbReference type="PANTHER" id="PTHR12861:SF3">
    <property type="entry name" value="TRANSLOCON-ASSOCIATED PROTEIN SUBUNIT BETA"/>
    <property type="match status" value="1"/>
</dbReference>
<evidence type="ECO:0000313" key="3">
    <source>
        <dbReference type="Proteomes" id="UP000612055"/>
    </source>
</evidence>
<feature type="signal peptide" evidence="1">
    <location>
        <begin position="1"/>
        <end position="25"/>
    </location>
</feature>
<feature type="chain" id="PRO_5032332697" description="Translocon-associated protein subunit beta" evidence="1">
    <location>
        <begin position="26"/>
        <end position="229"/>
    </location>
</feature>
<dbReference type="AlphaFoldDB" id="A0A836C0S3"/>
<keyword evidence="1" id="KW-0732">Signal</keyword>
<dbReference type="GO" id="GO:0005783">
    <property type="term" value="C:endoplasmic reticulum"/>
    <property type="evidence" value="ECO:0007669"/>
    <property type="project" value="TreeGrafter"/>
</dbReference>
<protein>
    <recommendedName>
        <fullName evidence="4">Translocon-associated protein subunit beta</fullName>
    </recommendedName>
</protein>
<dbReference type="Proteomes" id="UP000612055">
    <property type="component" value="Unassembled WGS sequence"/>
</dbReference>
<comment type="caution">
    <text evidence="2">The sequence shown here is derived from an EMBL/GenBank/DDBJ whole genome shotgun (WGS) entry which is preliminary data.</text>
</comment>
<name>A0A836C0S3_9CHLO</name>